<dbReference type="AlphaFoldDB" id="A0A3B0TNY6"/>
<dbReference type="SMART" id="SM01252">
    <property type="entry name" value="KilA-N"/>
    <property type="match status" value="1"/>
</dbReference>
<dbReference type="Pfam" id="PF04383">
    <property type="entry name" value="KilA-N"/>
    <property type="match status" value="1"/>
</dbReference>
<evidence type="ECO:0000313" key="2">
    <source>
        <dbReference type="EMBL" id="VAW18390.1"/>
    </source>
</evidence>
<gene>
    <name evidence="2" type="ORF">MNBD_BACTEROID01-908</name>
</gene>
<proteinExistence type="predicted"/>
<protein>
    <recommendedName>
        <fullName evidence="1">KilA/APSES-type HTH DNA-binding domain-containing protein</fullName>
    </recommendedName>
</protein>
<organism evidence="2">
    <name type="scientific">hydrothermal vent metagenome</name>
    <dbReference type="NCBI Taxonomy" id="652676"/>
    <lineage>
        <taxon>unclassified sequences</taxon>
        <taxon>metagenomes</taxon>
        <taxon>ecological metagenomes</taxon>
    </lineage>
</organism>
<evidence type="ECO:0000259" key="1">
    <source>
        <dbReference type="SMART" id="SM01252"/>
    </source>
</evidence>
<sequence>MGKTTKIKVEEKIISIVKKDEQDYICLTDMLKAKDGSFFITDWLRNRNTLEFLSVWEKINNPNFNYGEFAIIRNQSGLNSFKVSVKEWVIYAEEADLLNVALFHCTAKDWRVANPEYAEKGMNIRDIASINELAVLSNLESLNAEMIKSGISKESRYLKLKEIAMYQLTILNEKDFIKTLKKLNEKVYVENKKKLK</sequence>
<accession>A0A3B0TNY6</accession>
<dbReference type="InterPro" id="IPR018004">
    <property type="entry name" value="KilA/APSES_HTH"/>
</dbReference>
<name>A0A3B0TNY6_9ZZZZ</name>
<dbReference type="EMBL" id="UOEP01000087">
    <property type="protein sequence ID" value="VAW18390.1"/>
    <property type="molecule type" value="Genomic_DNA"/>
</dbReference>
<reference evidence="2" key="1">
    <citation type="submission" date="2018-06" db="EMBL/GenBank/DDBJ databases">
        <authorList>
            <person name="Zhirakovskaya E."/>
        </authorList>
    </citation>
    <scope>NUCLEOTIDE SEQUENCE</scope>
</reference>
<feature type="domain" description="KilA/APSES-type HTH DNA-binding" evidence="1">
    <location>
        <begin position="13"/>
        <end position="115"/>
    </location>
</feature>